<dbReference type="InterPro" id="IPR001356">
    <property type="entry name" value="HD"/>
</dbReference>
<dbReference type="InterPro" id="IPR057993">
    <property type="entry name" value="HD-Zip_IV_C"/>
</dbReference>
<feature type="compositionally biased region" description="Polar residues" evidence="12">
    <location>
        <begin position="832"/>
        <end position="850"/>
    </location>
</feature>
<proteinExistence type="inferred from homology"/>
<protein>
    <submittedName>
        <fullName evidence="15">Homeobox-leucine zipper protein glabra</fullName>
    </submittedName>
</protein>
<dbReference type="Pfam" id="PF01852">
    <property type="entry name" value="START"/>
    <property type="match status" value="1"/>
</dbReference>
<dbReference type="InterPro" id="IPR008962">
    <property type="entry name" value="PapD-like_sf"/>
</dbReference>
<dbReference type="SUPFAM" id="SSF49354">
    <property type="entry name" value="PapD-like"/>
    <property type="match status" value="1"/>
</dbReference>
<feature type="domain" description="START" evidence="14">
    <location>
        <begin position="258"/>
        <end position="494"/>
    </location>
</feature>
<keyword evidence="6 9" id="KW-0371">Homeobox</keyword>
<evidence type="ECO:0000256" key="7">
    <source>
        <dbReference type="ARBA" id="ARBA00023163"/>
    </source>
</evidence>
<dbReference type="SMART" id="SM00389">
    <property type="entry name" value="HOX"/>
    <property type="match status" value="1"/>
</dbReference>
<evidence type="ECO:0000313" key="16">
    <source>
        <dbReference type="Proteomes" id="UP000554482"/>
    </source>
</evidence>
<evidence type="ECO:0000259" key="14">
    <source>
        <dbReference type="PROSITE" id="PS50848"/>
    </source>
</evidence>
<dbReference type="Pfam" id="PF25797">
    <property type="entry name" value="PDF2_C"/>
    <property type="match status" value="1"/>
</dbReference>
<dbReference type="CDD" id="cd08875">
    <property type="entry name" value="START_ArGLABRA2_like"/>
    <property type="match status" value="1"/>
</dbReference>
<feature type="DNA-binding region" description="Homeobox" evidence="9">
    <location>
        <begin position="96"/>
        <end position="155"/>
    </location>
</feature>
<dbReference type="CDD" id="cd00086">
    <property type="entry name" value="homeodomain"/>
    <property type="match status" value="1"/>
</dbReference>
<dbReference type="GO" id="GO:0030154">
    <property type="term" value="P:cell differentiation"/>
    <property type="evidence" value="ECO:0007669"/>
    <property type="project" value="UniProtKB-ARBA"/>
</dbReference>
<dbReference type="SUPFAM" id="SSF46689">
    <property type="entry name" value="Homeodomain-like"/>
    <property type="match status" value="1"/>
</dbReference>
<evidence type="ECO:0000256" key="4">
    <source>
        <dbReference type="ARBA" id="ARBA00023054"/>
    </source>
</evidence>
<evidence type="ECO:0000256" key="11">
    <source>
        <dbReference type="SAM" id="Coils"/>
    </source>
</evidence>
<keyword evidence="8 9" id="KW-0539">Nucleus</keyword>
<dbReference type="FunFam" id="3.30.530.20:FF:000026">
    <property type="entry name" value="Homeobox-leucine zipper protein GLABRA 2"/>
    <property type="match status" value="1"/>
</dbReference>
<keyword evidence="7" id="KW-0804">Transcription</keyword>
<dbReference type="InterPro" id="IPR002913">
    <property type="entry name" value="START_lipid-bd_dom"/>
</dbReference>
<dbReference type="PROSITE" id="PS50848">
    <property type="entry name" value="START"/>
    <property type="match status" value="1"/>
</dbReference>
<dbReference type="GO" id="GO:0008289">
    <property type="term" value="F:lipid binding"/>
    <property type="evidence" value="ECO:0007669"/>
    <property type="project" value="InterPro"/>
</dbReference>
<comment type="similarity">
    <text evidence="2">Belongs to the HD-ZIP homeobox family. Class IV subfamily.</text>
</comment>
<evidence type="ECO:0000313" key="15">
    <source>
        <dbReference type="EMBL" id="KAF5203040.1"/>
    </source>
</evidence>
<evidence type="ECO:0000256" key="8">
    <source>
        <dbReference type="ARBA" id="ARBA00023242"/>
    </source>
</evidence>
<feature type="compositionally biased region" description="Polar residues" evidence="12">
    <location>
        <begin position="61"/>
        <end position="70"/>
    </location>
</feature>
<evidence type="ECO:0000256" key="3">
    <source>
        <dbReference type="ARBA" id="ARBA00023015"/>
    </source>
</evidence>
<dbReference type="InterPro" id="IPR042160">
    <property type="entry name" value="HD-Zip_IV"/>
</dbReference>
<evidence type="ECO:0000256" key="9">
    <source>
        <dbReference type="PROSITE-ProRule" id="PRU00108"/>
    </source>
</evidence>
<dbReference type="Proteomes" id="UP000554482">
    <property type="component" value="Unassembled WGS sequence"/>
</dbReference>
<dbReference type="GO" id="GO:0005634">
    <property type="term" value="C:nucleus"/>
    <property type="evidence" value="ECO:0007669"/>
    <property type="project" value="UniProtKB-SubCell"/>
</dbReference>
<name>A0A7J6X2Y0_THATH</name>
<feature type="region of interest" description="Disordered" evidence="12">
    <location>
        <begin position="813"/>
        <end position="868"/>
    </location>
</feature>
<feature type="domain" description="Homeobox" evidence="13">
    <location>
        <begin position="94"/>
        <end position="154"/>
    </location>
</feature>
<dbReference type="GO" id="GO:0000981">
    <property type="term" value="F:DNA-binding transcription factor activity, RNA polymerase II-specific"/>
    <property type="evidence" value="ECO:0007669"/>
    <property type="project" value="InterPro"/>
</dbReference>
<evidence type="ECO:0000256" key="12">
    <source>
        <dbReference type="SAM" id="MobiDB-lite"/>
    </source>
</evidence>
<keyword evidence="5 9" id="KW-0238">DNA-binding</keyword>
<dbReference type="SUPFAM" id="SSF55961">
    <property type="entry name" value="Bet v1-like"/>
    <property type="match status" value="2"/>
</dbReference>
<evidence type="ECO:0000256" key="10">
    <source>
        <dbReference type="RuleBase" id="RU000682"/>
    </source>
</evidence>
<dbReference type="PANTHER" id="PTHR45654:SF24">
    <property type="entry name" value="HOMEOBOX-LEUCINE ZIPPER PROTEIN GLABRA 2"/>
    <property type="match status" value="1"/>
</dbReference>
<dbReference type="GO" id="GO:0003677">
    <property type="term" value="F:DNA binding"/>
    <property type="evidence" value="ECO:0007669"/>
    <property type="project" value="UniProtKB-UniRule"/>
</dbReference>
<dbReference type="InterPro" id="IPR017970">
    <property type="entry name" value="Homeobox_CS"/>
</dbReference>
<evidence type="ECO:0000259" key="13">
    <source>
        <dbReference type="PROSITE" id="PS50071"/>
    </source>
</evidence>
<keyword evidence="3" id="KW-0805">Transcription regulation</keyword>
<dbReference type="PANTHER" id="PTHR45654">
    <property type="entry name" value="HOMEOBOX-LEUCINE ZIPPER PROTEIN MERISTEM L1"/>
    <property type="match status" value="1"/>
</dbReference>
<feature type="compositionally biased region" description="Acidic residues" evidence="12">
    <location>
        <begin position="74"/>
        <end position="86"/>
    </location>
</feature>
<dbReference type="Pfam" id="PF00046">
    <property type="entry name" value="Homeodomain"/>
    <property type="match status" value="1"/>
</dbReference>
<dbReference type="Gene3D" id="3.30.530.20">
    <property type="match status" value="1"/>
</dbReference>
<evidence type="ECO:0000256" key="5">
    <source>
        <dbReference type="ARBA" id="ARBA00023125"/>
    </source>
</evidence>
<evidence type="ECO:0000256" key="6">
    <source>
        <dbReference type="ARBA" id="ARBA00023155"/>
    </source>
</evidence>
<keyword evidence="16" id="KW-1185">Reference proteome</keyword>
<comment type="subcellular location">
    <subcellularLocation>
        <location evidence="1 9 10">Nucleus</location>
    </subcellularLocation>
</comment>
<dbReference type="InterPro" id="IPR009057">
    <property type="entry name" value="Homeodomain-like_sf"/>
</dbReference>
<dbReference type="InterPro" id="IPR023393">
    <property type="entry name" value="START-like_dom_sf"/>
</dbReference>
<organism evidence="15 16">
    <name type="scientific">Thalictrum thalictroides</name>
    <name type="common">Rue-anemone</name>
    <name type="synonym">Anemone thalictroides</name>
    <dbReference type="NCBI Taxonomy" id="46969"/>
    <lineage>
        <taxon>Eukaryota</taxon>
        <taxon>Viridiplantae</taxon>
        <taxon>Streptophyta</taxon>
        <taxon>Embryophyta</taxon>
        <taxon>Tracheophyta</taxon>
        <taxon>Spermatophyta</taxon>
        <taxon>Magnoliopsida</taxon>
        <taxon>Ranunculales</taxon>
        <taxon>Ranunculaceae</taxon>
        <taxon>Thalictroideae</taxon>
        <taxon>Thalictrum</taxon>
    </lineage>
</organism>
<dbReference type="OrthoDB" id="6159439at2759"/>
<evidence type="ECO:0000256" key="1">
    <source>
        <dbReference type="ARBA" id="ARBA00004123"/>
    </source>
</evidence>
<dbReference type="PROSITE" id="PS50071">
    <property type="entry name" value="HOMEOBOX_2"/>
    <property type="match status" value="1"/>
</dbReference>
<gene>
    <name evidence="15" type="ORF">FRX31_007373</name>
</gene>
<dbReference type="FunFam" id="1.10.10.60:FF:000229">
    <property type="entry name" value="Homeobox-leucine zipper protein HDG1"/>
    <property type="match status" value="1"/>
</dbReference>
<feature type="region of interest" description="Disordered" evidence="12">
    <location>
        <begin position="37"/>
        <end position="86"/>
    </location>
</feature>
<feature type="coiled-coil region" evidence="11">
    <location>
        <begin position="153"/>
        <end position="180"/>
    </location>
</feature>
<feature type="compositionally biased region" description="Basic and acidic residues" evidence="12">
    <location>
        <begin position="856"/>
        <end position="868"/>
    </location>
</feature>
<reference evidence="15 16" key="1">
    <citation type="submission" date="2020-06" db="EMBL/GenBank/DDBJ databases">
        <title>Transcriptomic and genomic resources for Thalictrum thalictroides and T. hernandezii: Facilitating candidate gene discovery in an emerging model plant lineage.</title>
        <authorList>
            <person name="Arias T."/>
            <person name="Riano-Pachon D.M."/>
            <person name="Di Stilio V.S."/>
        </authorList>
    </citation>
    <scope>NUCLEOTIDE SEQUENCE [LARGE SCALE GENOMIC DNA]</scope>
    <source>
        <strain evidence="16">cv. WT478/WT964</strain>
        <tissue evidence="15">Leaves</tissue>
    </source>
</reference>
<comment type="caution">
    <text evidence="15">The sequence shown here is derived from an EMBL/GenBank/DDBJ whole genome shotgun (WGS) entry which is preliminary data.</text>
</comment>
<dbReference type="AlphaFoldDB" id="A0A7J6X2Y0"/>
<feature type="compositionally biased region" description="Low complexity" evidence="12">
    <location>
        <begin position="821"/>
        <end position="831"/>
    </location>
</feature>
<dbReference type="Gene3D" id="1.10.10.60">
    <property type="entry name" value="Homeodomain-like"/>
    <property type="match status" value="1"/>
</dbReference>
<sequence>MSSNNPNSRTKDFFASPALSLTLAGVFRNAGAMASSNMEVEEGEAEINGGCGGGGREGTVDVSSENTGTGRSDEDMDEEGVQEDDGDHENILNKKKRKKYHRHTAEQIREMEALFKESPHPDEKQRQQLSKKLGLAPRQVKFWFQNRRTQIKAVQERHENSLLKSELEKVREENRVMRETVKKACCPNCGSATSSRDTTLTTEEQQLRIENAKLKAEIEKLRAASGKYTARTISPSSSCSAGNDQENRSSLENYNELFGLERSRISEIVDQAMEELTKMASAGEPLWITSVETGREILNYDEYIREFSSEKSGKTQIKRSIEASRETGVVFVDLPRLVQSFMDVNQWKEMFPCIISKAATVDVISSGETINRNGAIQLMYAELQMLTPMVPTREVYFIRSCKQLSPDRWAIVDISVDKVEDNIDSALTKCRKRPSGCILEDKSNGHCKVIWVEHLECQKSPVHTMYRSIVNNGLAFGAKHWMTTLQHQCERLVFFMATNVPTKDSSGVSTLAGRKSILKLAQRMTWSFCRAVGASSYNTWTKLLTKGGDDLRVASRKNLNDPGEPLGTIMCAVSSVWLPVSAHTLFDFLRDETQRSEWDIMSTGIPVESIANLAKGQDRGNAVAIQAMKSKENSMWILQDSCTNAYESMVVYAPVEIAGLQSVMTGCDSSNIAILPSGFSILPDGFETRPMVITTRPEEKSMDGGSLLTIAFQILANTSPTAKLSAESVDTVNTLISCTLQKIKASLKCEDGYEEEDLSGNSNIEVISLSSSIILQSVSTSPGVTAKDITPEMFNKESGNLVEECKLRVVYVPPPQPPSPVSEGSEEGSSPRASLSENGNLNNSDSTAVSRGSIDLQEKSSERFFARI</sequence>
<feature type="coiled-coil region" evidence="11">
    <location>
        <begin position="204"/>
        <end position="231"/>
    </location>
</feature>
<keyword evidence="4 11" id="KW-0175">Coiled coil</keyword>
<dbReference type="PROSITE" id="PS00027">
    <property type="entry name" value="HOMEOBOX_1"/>
    <property type="match status" value="1"/>
</dbReference>
<dbReference type="EMBL" id="JABWDY010007294">
    <property type="protein sequence ID" value="KAF5203040.1"/>
    <property type="molecule type" value="Genomic_DNA"/>
</dbReference>
<dbReference type="SMART" id="SM00234">
    <property type="entry name" value="START"/>
    <property type="match status" value="1"/>
</dbReference>
<accession>A0A7J6X2Y0</accession>
<evidence type="ECO:0000256" key="2">
    <source>
        <dbReference type="ARBA" id="ARBA00006789"/>
    </source>
</evidence>